<evidence type="ECO:0000313" key="2">
    <source>
        <dbReference type="Proteomes" id="UP000754495"/>
    </source>
</evidence>
<dbReference type="Gene3D" id="3.40.1000.10">
    <property type="entry name" value="Mog1/PsbP, alpha/beta/alpha sandwich"/>
    <property type="match status" value="1"/>
</dbReference>
<comment type="caution">
    <text evidence="1">The sequence shown here is derived from an EMBL/GenBank/DDBJ whole genome shotgun (WGS) entry which is preliminary data.</text>
</comment>
<gene>
    <name evidence="1" type="ORF">FHX46_000265</name>
</gene>
<protein>
    <submittedName>
        <fullName evidence="1">Uncharacterized protein</fullName>
    </submittedName>
</protein>
<sequence length="141" mass="14920">MTPLPISVHFGLPDGWEPVATDEAAFAAIRSDTAGIMLTGGVWPLSVPLRTVAAEAVDDLRETVAEVTVLSGDDIGADGFVQELRFTTGDETFVRSEVYLAMGEGAEQRAVVRAVLTCTPGEFGTLADDFREFVGSLGPDD</sequence>
<accession>A0ABX0SQX4</accession>
<keyword evidence="2" id="KW-1185">Reference proteome</keyword>
<name>A0ABX0SQX4_9PSEU</name>
<reference evidence="1 2" key="1">
    <citation type="submission" date="2020-03" db="EMBL/GenBank/DDBJ databases">
        <title>Sequencing the genomes of 1000 actinobacteria strains.</title>
        <authorList>
            <person name="Klenk H.-P."/>
        </authorList>
    </citation>
    <scope>NUCLEOTIDE SEQUENCE [LARGE SCALE GENOMIC DNA]</scope>
    <source>
        <strain evidence="1 2">DSM 45668</strain>
    </source>
</reference>
<dbReference type="RefSeq" id="WP_167109894.1">
    <property type="nucleotide sequence ID" value="NZ_JAANOU010000001.1"/>
</dbReference>
<dbReference type="EMBL" id="JAANOU010000001">
    <property type="protein sequence ID" value="NIH77735.1"/>
    <property type="molecule type" value="Genomic_DNA"/>
</dbReference>
<proteinExistence type="predicted"/>
<dbReference type="Proteomes" id="UP000754495">
    <property type="component" value="Unassembled WGS sequence"/>
</dbReference>
<organism evidence="1 2">
    <name type="scientific">Amycolatopsis viridis</name>
    <dbReference type="NCBI Taxonomy" id="185678"/>
    <lineage>
        <taxon>Bacteria</taxon>
        <taxon>Bacillati</taxon>
        <taxon>Actinomycetota</taxon>
        <taxon>Actinomycetes</taxon>
        <taxon>Pseudonocardiales</taxon>
        <taxon>Pseudonocardiaceae</taxon>
        <taxon>Amycolatopsis</taxon>
    </lineage>
</organism>
<evidence type="ECO:0000313" key="1">
    <source>
        <dbReference type="EMBL" id="NIH77735.1"/>
    </source>
</evidence>